<dbReference type="Pfam" id="PF03171">
    <property type="entry name" value="2OG-FeII_Oxy"/>
    <property type="match status" value="1"/>
</dbReference>
<reference evidence="14" key="1">
    <citation type="submission" date="2016-11" db="EMBL/GenBank/DDBJ databases">
        <authorList>
            <person name="Varghese N."/>
            <person name="Submissions S."/>
        </authorList>
    </citation>
    <scope>NUCLEOTIDE SEQUENCE [LARGE SCALE GENOMIC DNA]</scope>
    <source>
        <strain evidence="14">DSM 29440</strain>
    </source>
</reference>
<dbReference type="AlphaFoldDB" id="A0A1N6FRB9"/>
<evidence type="ECO:0000256" key="2">
    <source>
        <dbReference type="ARBA" id="ARBA00004767"/>
    </source>
</evidence>
<proteinExistence type="inferred from homology"/>
<dbReference type="InterPro" id="IPR050231">
    <property type="entry name" value="Iron_ascorbate_oxido_reductase"/>
</dbReference>
<dbReference type="RefSeq" id="WP_074255972.1">
    <property type="nucleotide sequence ID" value="NZ_FSRL01000001.1"/>
</dbReference>
<dbReference type="EMBL" id="FSRL01000001">
    <property type="protein sequence ID" value="SIN97741.1"/>
    <property type="molecule type" value="Genomic_DNA"/>
</dbReference>
<accession>A0A1N6FRB9</accession>
<gene>
    <name evidence="13" type="ORF">SAMN05444002_1887</name>
</gene>
<dbReference type="SUPFAM" id="SSF51197">
    <property type="entry name" value="Clavaminate synthase-like"/>
    <property type="match status" value="1"/>
</dbReference>
<dbReference type="GO" id="GO:0046872">
    <property type="term" value="F:metal ion binding"/>
    <property type="evidence" value="ECO:0007669"/>
    <property type="project" value="UniProtKB-KW"/>
</dbReference>
<evidence type="ECO:0000256" key="4">
    <source>
        <dbReference type="ARBA" id="ARBA00012531"/>
    </source>
</evidence>
<protein>
    <recommendedName>
        <fullName evidence="5">2-oxoglutarate-dependent ethylene/succinate-forming enzyme</fullName>
        <ecNumber evidence="4">1.13.12.19</ecNumber>
        <ecNumber evidence="3">1.14.20.7</ecNumber>
    </recommendedName>
    <alternativeName>
        <fullName evidence="7">2-oxoglutarate dioxygenase (ethylene-forming)</fullName>
    </alternativeName>
    <alternativeName>
        <fullName evidence="8">2-oxoglutarate/L-arginine monooxygenase/decarboxylase (succinate-forming)</fullName>
    </alternativeName>
</protein>
<comment type="catalytic activity">
    <reaction evidence="10">
        <text>L-arginine + 2-oxoglutarate + O2 = guanidine + L-glutamate 5-semialdehyde + succinate + CO2</text>
        <dbReference type="Rhea" id="RHEA:31535"/>
        <dbReference type="ChEBI" id="CHEBI:15379"/>
        <dbReference type="ChEBI" id="CHEBI:16526"/>
        <dbReference type="ChEBI" id="CHEBI:16810"/>
        <dbReference type="ChEBI" id="CHEBI:30031"/>
        <dbReference type="ChEBI" id="CHEBI:30087"/>
        <dbReference type="ChEBI" id="CHEBI:32682"/>
        <dbReference type="ChEBI" id="CHEBI:58066"/>
        <dbReference type="EC" id="1.14.20.7"/>
    </reaction>
</comment>
<dbReference type="InterPro" id="IPR044861">
    <property type="entry name" value="IPNS-like_FE2OG_OXY"/>
</dbReference>
<comment type="similarity">
    <text evidence="11">Belongs to the iron/ascorbate-dependent oxidoreductase family.</text>
</comment>
<evidence type="ECO:0000256" key="3">
    <source>
        <dbReference type="ARBA" id="ARBA00012293"/>
    </source>
</evidence>
<keyword evidence="11" id="KW-0408">Iron</keyword>
<dbReference type="GO" id="GO:0102276">
    <property type="term" value="F:2-oxoglutarate oxygenase/decarboxylase (ethylene-forming) activity"/>
    <property type="evidence" value="ECO:0007669"/>
    <property type="project" value="UniProtKB-EC"/>
</dbReference>
<evidence type="ECO:0000313" key="14">
    <source>
        <dbReference type="Proteomes" id="UP000184932"/>
    </source>
</evidence>
<sequence>MIPRIDAKALLGGAAASQEAVRAAALEIGFMVLENTPFAPERMAGLIETYRGFFHLPEAQKARVDMAATGSNRGWGGMRSEQVDPGSNPDLKEVFDCGYEWPGAGRAGAPERYYAPNLWPDAPEGFRAEVEAYYREALGFCRALLGAVAEAIGEDRGYFAEKFAHPMALLRANWYPARPDWAGDKDFGIAPHTDYGCLTLLATDGAPGLEVLRRDGSWEPVSAPPGAFVINFGEMLEMWSGGRVRATLHRVRGGAAERISIPLFFNPQWDADVSPKGTQVPVRAGDHLSRRYDETYLHMSKAKG</sequence>
<evidence type="ECO:0000256" key="9">
    <source>
        <dbReference type="ARBA" id="ARBA00047725"/>
    </source>
</evidence>
<evidence type="ECO:0000256" key="1">
    <source>
        <dbReference type="ARBA" id="ARBA00001954"/>
    </source>
</evidence>
<dbReference type="InterPro" id="IPR005123">
    <property type="entry name" value="Oxoglu/Fe-dep_dioxygenase_dom"/>
</dbReference>
<evidence type="ECO:0000313" key="13">
    <source>
        <dbReference type="EMBL" id="SIN97741.1"/>
    </source>
</evidence>
<keyword evidence="11" id="KW-0560">Oxidoreductase</keyword>
<dbReference type="PRINTS" id="PR00682">
    <property type="entry name" value="IPNSYNTHASE"/>
</dbReference>
<keyword evidence="6" id="KW-0266">Ethylene biosynthesis</keyword>
<dbReference type="EC" id="1.13.12.19" evidence="4"/>
<dbReference type="InterPro" id="IPR026992">
    <property type="entry name" value="DIOX_N"/>
</dbReference>
<keyword evidence="11" id="KW-0479">Metal-binding</keyword>
<evidence type="ECO:0000256" key="5">
    <source>
        <dbReference type="ARBA" id="ARBA00019045"/>
    </source>
</evidence>
<comment type="pathway">
    <text evidence="2">Alkene biosynthesis; ethylene biosynthesis via 2-oxoglutarate.</text>
</comment>
<dbReference type="PANTHER" id="PTHR47990">
    <property type="entry name" value="2-OXOGLUTARATE (2OG) AND FE(II)-DEPENDENT OXYGENASE SUPERFAMILY PROTEIN-RELATED"/>
    <property type="match status" value="1"/>
</dbReference>
<dbReference type="GO" id="GO:0009693">
    <property type="term" value="P:ethylene biosynthetic process"/>
    <property type="evidence" value="ECO:0007669"/>
    <property type="project" value="UniProtKB-KW"/>
</dbReference>
<keyword evidence="14" id="KW-1185">Reference proteome</keyword>
<dbReference type="Pfam" id="PF14226">
    <property type="entry name" value="DIOX_N"/>
    <property type="match status" value="1"/>
</dbReference>
<dbReference type="PROSITE" id="PS51471">
    <property type="entry name" value="FE2OG_OXY"/>
    <property type="match status" value="1"/>
</dbReference>
<organism evidence="13 14">
    <name type="scientific">Vannielia litorea</name>
    <dbReference type="NCBI Taxonomy" id="1217970"/>
    <lineage>
        <taxon>Bacteria</taxon>
        <taxon>Pseudomonadati</taxon>
        <taxon>Pseudomonadota</taxon>
        <taxon>Alphaproteobacteria</taxon>
        <taxon>Rhodobacterales</taxon>
        <taxon>Paracoccaceae</taxon>
        <taxon>Vannielia</taxon>
    </lineage>
</organism>
<evidence type="ECO:0000256" key="10">
    <source>
        <dbReference type="ARBA" id="ARBA00049359"/>
    </source>
</evidence>
<dbReference type="Proteomes" id="UP000184932">
    <property type="component" value="Unassembled WGS sequence"/>
</dbReference>
<dbReference type="OrthoDB" id="21825at2"/>
<evidence type="ECO:0000256" key="7">
    <source>
        <dbReference type="ARBA" id="ARBA00031011"/>
    </source>
</evidence>
<evidence type="ECO:0000259" key="12">
    <source>
        <dbReference type="PROSITE" id="PS51471"/>
    </source>
</evidence>
<evidence type="ECO:0000256" key="11">
    <source>
        <dbReference type="RuleBase" id="RU003682"/>
    </source>
</evidence>
<evidence type="ECO:0000256" key="6">
    <source>
        <dbReference type="ARBA" id="ARBA00022666"/>
    </source>
</evidence>
<dbReference type="Gene3D" id="2.60.120.330">
    <property type="entry name" value="B-lactam Antibiotic, Isopenicillin N Synthase, Chain"/>
    <property type="match status" value="1"/>
</dbReference>
<name>A0A1N6FRB9_9RHOB</name>
<feature type="domain" description="Fe2OG dioxygenase" evidence="12">
    <location>
        <begin position="165"/>
        <end position="267"/>
    </location>
</feature>
<evidence type="ECO:0000256" key="8">
    <source>
        <dbReference type="ARBA" id="ARBA00031282"/>
    </source>
</evidence>
<comment type="cofactor">
    <cofactor evidence="1">
        <name>Fe(2+)</name>
        <dbReference type="ChEBI" id="CHEBI:29033"/>
    </cofactor>
</comment>
<dbReference type="STRING" id="1217970.SAMN05444002_1887"/>
<dbReference type="EC" id="1.14.20.7" evidence="3"/>
<dbReference type="InterPro" id="IPR027443">
    <property type="entry name" value="IPNS-like_sf"/>
</dbReference>
<comment type="catalytic activity">
    <reaction evidence="9">
        <text>2-oxoglutarate + O2 + 2 H(+) = ethene + 3 CO2 + H2O</text>
        <dbReference type="Rhea" id="RHEA:31523"/>
        <dbReference type="ChEBI" id="CHEBI:15377"/>
        <dbReference type="ChEBI" id="CHEBI:15378"/>
        <dbReference type="ChEBI" id="CHEBI:15379"/>
        <dbReference type="ChEBI" id="CHEBI:16526"/>
        <dbReference type="ChEBI" id="CHEBI:16810"/>
        <dbReference type="ChEBI" id="CHEBI:18153"/>
        <dbReference type="EC" id="1.13.12.19"/>
    </reaction>
</comment>